<feature type="transmembrane region" description="Helical" evidence="1">
    <location>
        <begin position="71"/>
        <end position="88"/>
    </location>
</feature>
<dbReference type="EMBL" id="CACRST010000019">
    <property type="protein sequence ID" value="VYT20065.1"/>
    <property type="molecule type" value="Genomic_DNA"/>
</dbReference>
<sequence length="249" mass="29322">MSKNQPSLLPPSFLPEKLQILSGSALKLIAIIVMLIDHGAYILLSQHPSGFTPLFYIGGNVYTPYRICRDIGRIAFPIFCFLLLEGFCHTHDRRKYGRNLLLFALISEIPWNFMFTNTWRYEKQNVFFTLFLGYLAFCAIDYFKEQELMQLFCMLGLFAVSYFLRADYGWKGYVFLLIMYFLRNAKASQAFLGSCWLSYEWKACFAFLPINMYNGKRGFIRGKISKYFFYVFYPLHITILVILRQTLFF</sequence>
<keyword evidence="1" id="KW-0812">Transmembrane</keyword>
<dbReference type="Pfam" id="PF05857">
    <property type="entry name" value="TraX"/>
    <property type="match status" value="1"/>
</dbReference>
<dbReference type="InterPro" id="IPR008875">
    <property type="entry name" value="TraX"/>
</dbReference>
<proteinExistence type="predicted"/>
<accession>A0A6N2UN68</accession>
<dbReference type="RefSeq" id="WP_156354671.1">
    <property type="nucleotide sequence ID" value="NZ_CACRST010000019.1"/>
</dbReference>
<feature type="transmembrane region" description="Helical" evidence="1">
    <location>
        <begin position="20"/>
        <end position="44"/>
    </location>
</feature>
<keyword evidence="1" id="KW-0472">Membrane</keyword>
<gene>
    <name evidence="2" type="ORF">BGLFYP119_02235</name>
</gene>
<organism evidence="2">
    <name type="scientific">Blautia glucerasea</name>
    <dbReference type="NCBI Taxonomy" id="536633"/>
    <lineage>
        <taxon>Bacteria</taxon>
        <taxon>Bacillati</taxon>
        <taxon>Bacillota</taxon>
        <taxon>Clostridia</taxon>
        <taxon>Lachnospirales</taxon>
        <taxon>Lachnospiraceae</taxon>
        <taxon>Blautia</taxon>
    </lineage>
</organism>
<dbReference type="AlphaFoldDB" id="A0A6N2UN68"/>
<name>A0A6N2UN68_9FIRM</name>
<keyword evidence="1" id="KW-1133">Transmembrane helix</keyword>
<reference evidence="2" key="1">
    <citation type="submission" date="2019-11" db="EMBL/GenBank/DDBJ databases">
        <authorList>
            <person name="Feng L."/>
        </authorList>
    </citation>
    <scope>NUCLEOTIDE SEQUENCE</scope>
    <source>
        <strain evidence="2">BgluceraseaLFYP119</strain>
    </source>
</reference>
<feature type="transmembrane region" description="Helical" evidence="1">
    <location>
        <begin position="125"/>
        <end position="143"/>
    </location>
</feature>
<evidence type="ECO:0000256" key="1">
    <source>
        <dbReference type="SAM" id="Phobius"/>
    </source>
</evidence>
<protein>
    <submittedName>
        <fullName evidence="2">TraX protein</fullName>
    </submittedName>
</protein>
<feature type="transmembrane region" description="Helical" evidence="1">
    <location>
        <begin position="227"/>
        <end position="247"/>
    </location>
</feature>
<evidence type="ECO:0000313" key="2">
    <source>
        <dbReference type="EMBL" id="VYT20065.1"/>
    </source>
</evidence>
<feature type="transmembrane region" description="Helical" evidence="1">
    <location>
        <begin position="170"/>
        <end position="185"/>
    </location>
</feature>